<dbReference type="AlphaFoldDB" id="A0A101TLG5"/>
<dbReference type="EMBL" id="LMWY01000051">
    <property type="protein sequence ID" value="KUN94509.1"/>
    <property type="molecule type" value="Genomic_DNA"/>
</dbReference>
<name>A0A101TLG5_9ACTN</name>
<evidence type="ECO:0000313" key="2">
    <source>
        <dbReference type="Proteomes" id="UP000053429"/>
    </source>
</evidence>
<dbReference type="OrthoDB" id="9897430at2"/>
<dbReference type="Proteomes" id="UP000053429">
    <property type="component" value="Unassembled WGS sequence"/>
</dbReference>
<keyword evidence="2" id="KW-1185">Reference proteome</keyword>
<gene>
    <name evidence="1" type="ORF">AQJ67_36880</name>
</gene>
<comment type="caution">
    <text evidence="1">The sequence shown here is derived from an EMBL/GenBank/DDBJ whole genome shotgun (WGS) entry which is preliminary data.</text>
</comment>
<proteinExistence type="predicted"/>
<dbReference type="RefSeq" id="WP_062723844.1">
    <property type="nucleotide sequence ID" value="NZ_KQ948939.1"/>
</dbReference>
<organism evidence="1 2">
    <name type="scientific">Streptomyces caeruleatus</name>
    <dbReference type="NCBI Taxonomy" id="661399"/>
    <lineage>
        <taxon>Bacteria</taxon>
        <taxon>Bacillati</taxon>
        <taxon>Actinomycetota</taxon>
        <taxon>Actinomycetes</taxon>
        <taxon>Kitasatosporales</taxon>
        <taxon>Streptomycetaceae</taxon>
        <taxon>Streptomyces</taxon>
    </lineage>
</organism>
<evidence type="ECO:0000313" key="1">
    <source>
        <dbReference type="EMBL" id="KUN94509.1"/>
    </source>
</evidence>
<accession>A0A101TLG5</accession>
<protein>
    <submittedName>
        <fullName evidence="1">Uncharacterized protein</fullName>
    </submittedName>
</protein>
<reference evidence="1 2" key="1">
    <citation type="submission" date="2015-10" db="EMBL/GenBank/DDBJ databases">
        <title>Draft genome sequence of Streptomyces caeruleatus NRRL B-24802, type strain for the species Streptomyces caeruleatus.</title>
        <authorList>
            <person name="Ruckert C."/>
            <person name="Winkler A."/>
            <person name="Kalinowski J."/>
            <person name="Kampfer P."/>
            <person name="Glaeser S."/>
        </authorList>
    </citation>
    <scope>NUCLEOTIDE SEQUENCE [LARGE SCALE GENOMIC DNA]</scope>
    <source>
        <strain evidence="1 2">NRRL B-24802</strain>
    </source>
</reference>
<sequence>MTDKSPKRLSVRRDEKLSRALRVIGHTDMNDSDATKWALNLAANILELAWVNGHEKLGAIPDVRVYYRTKDSV</sequence>